<dbReference type="Proteomes" id="UP000078544">
    <property type="component" value="Unassembled WGS sequence"/>
</dbReference>
<feature type="signal peptide" evidence="1">
    <location>
        <begin position="1"/>
        <end position="18"/>
    </location>
</feature>
<gene>
    <name evidence="2" type="ORF">AAL_05238</name>
</gene>
<evidence type="ECO:0000313" key="2">
    <source>
        <dbReference type="EMBL" id="KZZ94271.1"/>
    </source>
</evidence>
<sequence length="269" mass="29634">MHIAPLLLVTLASLGAHGFPTPDPSPFPGCWHPDGLFAKVKRASDAFAAVIRSTYGPEIRFSADAPCNTKRLLSELAHAAALTTRNPQEYYQALDLEKRFSIDAADVTSFQRKRWPWCFARWGECFKKRSVAPGPVSSSSSKEKRDCDTPGSACHLSKHAADAVLKSIRGEHGSAVVTSSSSPSLRPASAFPPWCVGQGFFCLRKRKAAPEPSPQPWCADQGFFCMVKRDASPVPDPRPWCMRRYATCWKAKRDLDTLELAARNVLAEN</sequence>
<dbReference type="OrthoDB" id="3641074at2759"/>
<evidence type="ECO:0000256" key="1">
    <source>
        <dbReference type="SAM" id="SignalP"/>
    </source>
</evidence>
<feature type="chain" id="PRO_5007895493" evidence="1">
    <location>
        <begin position="19"/>
        <end position="269"/>
    </location>
</feature>
<dbReference type="STRING" id="1081109.A0A168AS41"/>
<proteinExistence type="predicted"/>
<keyword evidence="3" id="KW-1185">Reference proteome</keyword>
<accession>A0A168AS41</accession>
<keyword evidence="1" id="KW-0732">Signal</keyword>
<reference evidence="2 3" key="1">
    <citation type="journal article" date="2016" name="Genome Biol. Evol.">
        <title>Divergent and convergent evolution of fungal pathogenicity.</title>
        <authorList>
            <person name="Shang Y."/>
            <person name="Xiao G."/>
            <person name="Zheng P."/>
            <person name="Cen K."/>
            <person name="Zhan S."/>
            <person name="Wang C."/>
        </authorList>
    </citation>
    <scope>NUCLEOTIDE SEQUENCE [LARGE SCALE GENOMIC DNA]</scope>
    <source>
        <strain evidence="2 3">RCEF 2490</strain>
    </source>
</reference>
<protein>
    <submittedName>
        <fullName evidence="2">Clock-controlled pheromone ccg-4</fullName>
    </submittedName>
</protein>
<dbReference type="AlphaFoldDB" id="A0A168AS41"/>
<organism evidence="2 3">
    <name type="scientific">Moelleriella libera RCEF 2490</name>
    <dbReference type="NCBI Taxonomy" id="1081109"/>
    <lineage>
        <taxon>Eukaryota</taxon>
        <taxon>Fungi</taxon>
        <taxon>Dikarya</taxon>
        <taxon>Ascomycota</taxon>
        <taxon>Pezizomycotina</taxon>
        <taxon>Sordariomycetes</taxon>
        <taxon>Hypocreomycetidae</taxon>
        <taxon>Hypocreales</taxon>
        <taxon>Clavicipitaceae</taxon>
        <taxon>Moelleriella</taxon>
    </lineage>
</organism>
<evidence type="ECO:0000313" key="3">
    <source>
        <dbReference type="Proteomes" id="UP000078544"/>
    </source>
</evidence>
<name>A0A168AS41_9HYPO</name>
<comment type="caution">
    <text evidence="2">The sequence shown here is derived from an EMBL/GenBank/DDBJ whole genome shotgun (WGS) entry which is preliminary data.</text>
</comment>
<dbReference type="EMBL" id="AZGY01000011">
    <property type="protein sequence ID" value="KZZ94271.1"/>
    <property type="molecule type" value="Genomic_DNA"/>
</dbReference>